<dbReference type="PANTHER" id="PTHR38644">
    <property type="entry name" value="EXPRESSED PROTEIN"/>
    <property type="match status" value="1"/>
</dbReference>
<evidence type="ECO:0000259" key="1">
    <source>
        <dbReference type="Pfam" id="PF23868"/>
    </source>
</evidence>
<reference evidence="2" key="1">
    <citation type="journal article" date="2020" name="Stud. Mycol.">
        <title>101 Dothideomycetes genomes: a test case for predicting lifestyles and emergence of pathogens.</title>
        <authorList>
            <person name="Haridas S."/>
            <person name="Albert R."/>
            <person name="Binder M."/>
            <person name="Bloem J."/>
            <person name="Labutti K."/>
            <person name="Salamov A."/>
            <person name="Andreopoulos B."/>
            <person name="Baker S."/>
            <person name="Barry K."/>
            <person name="Bills G."/>
            <person name="Bluhm B."/>
            <person name="Cannon C."/>
            <person name="Castanera R."/>
            <person name="Culley D."/>
            <person name="Daum C."/>
            <person name="Ezra D."/>
            <person name="Gonzalez J."/>
            <person name="Henrissat B."/>
            <person name="Kuo A."/>
            <person name="Liang C."/>
            <person name="Lipzen A."/>
            <person name="Lutzoni F."/>
            <person name="Magnuson J."/>
            <person name="Mondo S."/>
            <person name="Nolan M."/>
            <person name="Ohm R."/>
            <person name="Pangilinan J."/>
            <person name="Park H.-J."/>
            <person name="Ramirez L."/>
            <person name="Alfaro M."/>
            <person name="Sun H."/>
            <person name="Tritt A."/>
            <person name="Yoshinaga Y."/>
            <person name="Zwiers L.-H."/>
            <person name="Turgeon B."/>
            <person name="Goodwin S."/>
            <person name="Spatafora J."/>
            <person name="Crous P."/>
            <person name="Grigoriev I."/>
        </authorList>
    </citation>
    <scope>NUCLEOTIDE SEQUENCE</scope>
    <source>
        <strain evidence="2">CBS 207.26</strain>
    </source>
</reference>
<dbReference type="AlphaFoldDB" id="A0A6A6DL56"/>
<sequence>MPPWVAYVPRSRSLLRQRGIEWCTCAIRPRRPRFSVPSGSSNLHVRKASTLISPTAINVPTNVLPRNQDLYNALSDLGNTAETYVNMSRLQLALRGLVGQDAVTRVAVLSLTSQRSAQKLARLLLADPLAAEGQWEHQLEALGDEDGRALLLCYGDESEANPPNPLFETLSIPSRLLQSHKLEILISSLNVNVSSINTPATSKASQDAILVPKLQTTSARGVPVPYPVHKTLVLGEGLGSAVEYGRFTSDNTQDMPDIAKVAINLPAPLEEPGTEEQSTYSSVDIKTGKEALESLRKSITNSDIYERGWFRSGIPILSQWLLKGLRQPESHITPAIKSFIISVVDDVEANITKEDVRQLEKAITSNTHQQTFAAILLHLEIWAEKSHAELRDRLDEAFAAPNWHKLAWWKLFWRVDDVGMIASEVLERRWLVDAEKNSIYLAGRMNQAGLLTAMKMPSQIYSQGTDQESTIQNPTLFPHEQKGLEKPESSPFKETGPNTIQAANLWPTQIATNRAELLKEIIPPLQALAQRLVLTTLTTTSLSSALSVLLYVSIPTFSVFEAGAVAALGLVYSLRRTQKLWETARSTWQADVREEGRKALKHTEDSIRLIAKASETPKFEPQDVKQRRAAREAVSRVRAALEKM</sequence>
<name>A0A6A6DL56_9PEZI</name>
<protein>
    <recommendedName>
        <fullName evidence="1">Mmc1 C-terminal domain-containing protein</fullName>
    </recommendedName>
</protein>
<dbReference type="InterPro" id="IPR056196">
    <property type="entry name" value="Mmc1_C"/>
</dbReference>
<dbReference type="EMBL" id="ML994662">
    <property type="protein sequence ID" value="KAF2179855.1"/>
    <property type="molecule type" value="Genomic_DNA"/>
</dbReference>
<dbReference type="Pfam" id="PF23867">
    <property type="entry name" value="Mmc1_N"/>
    <property type="match status" value="1"/>
</dbReference>
<keyword evidence="3" id="KW-1185">Reference proteome</keyword>
<evidence type="ECO:0000313" key="2">
    <source>
        <dbReference type="EMBL" id="KAF2179855.1"/>
    </source>
</evidence>
<evidence type="ECO:0000313" key="3">
    <source>
        <dbReference type="Proteomes" id="UP000800200"/>
    </source>
</evidence>
<dbReference type="Proteomes" id="UP000800200">
    <property type="component" value="Unassembled WGS sequence"/>
</dbReference>
<gene>
    <name evidence="2" type="ORF">K469DRAFT_640682</name>
</gene>
<dbReference type="Pfam" id="PF23868">
    <property type="entry name" value="Mmc1_C"/>
    <property type="match status" value="1"/>
</dbReference>
<feature type="domain" description="Mmc1 C-terminal" evidence="1">
    <location>
        <begin position="378"/>
        <end position="597"/>
    </location>
</feature>
<organism evidence="2 3">
    <name type="scientific">Zopfia rhizophila CBS 207.26</name>
    <dbReference type="NCBI Taxonomy" id="1314779"/>
    <lineage>
        <taxon>Eukaryota</taxon>
        <taxon>Fungi</taxon>
        <taxon>Dikarya</taxon>
        <taxon>Ascomycota</taxon>
        <taxon>Pezizomycotina</taxon>
        <taxon>Dothideomycetes</taxon>
        <taxon>Dothideomycetes incertae sedis</taxon>
        <taxon>Zopfiaceae</taxon>
        <taxon>Zopfia</taxon>
    </lineage>
</organism>
<dbReference type="OrthoDB" id="5319015at2759"/>
<accession>A0A6A6DL56</accession>
<proteinExistence type="predicted"/>
<dbReference type="PANTHER" id="PTHR38644:SF1">
    <property type="entry name" value="EXPRESSED PROTEIN"/>
    <property type="match status" value="1"/>
</dbReference>